<name>A0ABN5V3J6_9BIFI</name>
<keyword evidence="3" id="KW-1185">Reference proteome</keyword>
<sequence>MNDMVDVNTLRDEIRDRRARRRLALLCACSLIVGVGLTLALTWRPDWSDWLKLAVIVLLPLSGGVAGGMLSGDL</sequence>
<organism evidence="2 3">
    <name type="scientific">Bifidobacterium catenulatum DSM 16992 = JCM 1194 = LMG 11043</name>
    <dbReference type="NCBI Taxonomy" id="566552"/>
    <lineage>
        <taxon>Bacteria</taxon>
        <taxon>Bacillati</taxon>
        <taxon>Actinomycetota</taxon>
        <taxon>Actinomycetes</taxon>
        <taxon>Bifidobacteriales</taxon>
        <taxon>Bifidobacteriaceae</taxon>
        <taxon>Bifidobacterium</taxon>
    </lineage>
</organism>
<accession>A0ABN5V3J6</accession>
<feature type="transmembrane region" description="Helical" evidence="1">
    <location>
        <begin position="50"/>
        <end position="70"/>
    </location>
</feature>
<dbReference type="GeneID" id="45582729"/>
<evidence type="ECO:0000313" key="2">
    <source>
        <dbReference type="EMBL" id="BAR01787.1"/>
    </source>
</evidence>
<evidence type="ECO:0000313" key="3">
    <source>
        <dbReference type="Proteomes" id="UP000035061"/>
    </source>
</evidence>
<proteinExistence type="predicted"/>
<keyword evidence="1" id="KW-0812">Transmembrane</keyword>
<protein>
    <recommendedName>
        <fullName evidence="4">Tat pathway signal sequence domain protein</fullName>
    </recommendedName>
</protein>
<evidence type="ECO:0008006" key="4">
    <source>
        <dbReference type="Google" id="ProtNLM"/>
    </source>
</evidence>
<dbReference type="RefSeq" id="WP_003834991.1">
    <property type="nucleotide sequence ID" value="NZ_ABXY01000011.1"/>
</dbReference>
<dbReference type="EMBL" id="AP012325">
    <property type="protein sequence ID" value="BAR01787.1"/>
    <property type="molecule type" value="Genomic_DNA"/>
</dbReference>
<keyword evidence="1" id="KW-0472">Membrane</keyword>
<keyword evidence="1" id="KW-1133">Transmembrane helix</keyword>
<evidence type="ECO:0000256" key="1">
    <source>
        <dbReference type="SAM" id="Phobius"/>
    </source>
</evidence>
<dbReference type="Proteomes" id="UP000035061">
    <property type="component" value="Chromosome"/>
</dbReference>
<gene>
    <name evidence="2" type="ORF">BBCT_0819</name>
</gene>
<reference evidence="2 3" key="1">
    <citation type="submission" date="2012-02" db="EMBL/GenBank/DDBJ databases">
        <title>Complete genome sequence of Bifidobacterium catenulatum JCM 1194.</title>
        <authorList>
            <person name="Toh H."/>
            <person name="Oshima K."/>
            <person name="Morita H."/>
            <person name="Hattori M."/>
        </authorList>
    </citation>
    <scope>NUCLEOTIDE SEQUENCE [LARGE SCALE GENOMIC DNA]</scope>
    <source>
        <strain evidence="2 3">JCM 1194</strain>
    </source>
</reference>
<feature type="transmembrane region" description="Helical" evidence="1">
    <location>
        <begin position="23"/>
        <end position="44"/>
    </location>
</feature>